<dbReference type="RefSeq" id="WP_145250770.1">
    <property type="nucleotide sequence ID" value="NZ_CP036278.1"/>
</dbReference>
<protein>
    <submittedName>
        <fullName evidence="2">Uncharacterized protein</fullName>
    </submittedName>
</protein>
<feature type="transmembrane region" description="Helical" evidence="1">
    <location>
        <begin position="52"/>
        <end position="70"/>
    </location>
</feature>
<evidence type="ECO:0000313" key="2">
    <source>
        <dbReference type="EMBL" id="QDU58585.1"/>
    </source>
</evidence>
<keyword evidence="3" id="KW-1185">Reference proteome</keyword>
<feature type="transmembrane region" description="Helical" evidence="1">
    <location>
        <begin position="28"/>
        <end position="45"/>
    </location>
</feature>
<reference evidence="2 3" key="1">
    <citation type="submission" date="2019-02" db="EMBL/GenBank/DDBJ databases">
        <title>Deep-cultivation of Planctomycetes and their phenomic and genomic characterization uncovers novel biology.</title>
        <authorList>
            <person name="Wiegand S."/>
            <person name="Jogler M."/>
            <person name="Boedeker C."/>
            <person name="Pinto D."/>
            <person name="Vollmers J."/>
            <person name="Rivas-Marin E."/>
            <person name="Kohn T."/>
            <person name="Peeters S.H."/>
            <person name="Heuer A."/>
            <person name="Rast P."/>
            <person name="Oberbeckmann S."/>
            <person name="Bunk B."/>
            <person name="Jeske O."/>
            <person name="Meyerdierks A."/>
            <person name="Storesund J.E."/>
            <person name="Kallscheuer N."/>
            <person name="Luecker S."/>
            <person name="Lage O.M."/>
            <person name="Pohl T."/>
            <person name="Merkel B.J."/>
            <person name="Hornburger P."/>
            <person name="Mueller R.-W."/>
            <person name="Bruemmer F."/>
            <person name="Labrenz M."/>
            <person name="Spormann A.M."/>
            <person name="Op den Camp H."/>
            <person name="Overmann J."/>
            <person name="Amann R."/>
            <person name="Jetten M.S.M."/>
            <person name="Mascher T."/>
            <person name="Medema M.H."/>
            <person name="Devos D.P."/>
            <person name="Kaster A.-K."/>
            <person name="Ovreas L."/>
            <person name="Rohde M."/>
            <person name="Galperin M.Y."/>
            <person name="Jogler C."/>
        </authorList>
    </citation>
    <scope>NUCLEOTIDE SEQUENCE [LARGE SCALE GENOMIC DNA]</scope>
    <source>
        <strain evidence="2 3">Pan181</strain>
    </source>
</reference>
<organism evidence="2 3">
    <name type="scientific">Aeoliella mucimassa</name>
    <dbReference type="NCBI Taxonomy" id="2527972"/>
    <lineage>
        <taxon>Bacteria</taxon>
        <taxon>Pseudomonadati</taxon>
        <taxon>Planctomycetota</taxon>
        <taxon>Planctomycetia</taxon>
        <taxon>Pirellulales</taxon>
        <taxon>Lacipirellulaceae</taxon>
        <taxon>Aeoliella</taxon>
    </lineage>
</organism>
<proteinExistence type="predicted"/>
<dbReference type="Proteomes" id="UP000315750">
    <property type="component" value="Chromosome"/>
</dbReference>
<gene>
    <name evidence="2" type="ORF">Pan181_48240</name>
</gene>
<keyword evidence="1" id="KW-0812">Transmembrane</keyword>
<name>A0A518AV28_9BACT</name>
<dbReference type="KEGG" id="amuc:Pan181_48240"/>
<dbReference type="EMBL" id="CP036278">
    <property type="protein sequence ID" value="QDU58585.1"/>
    <property type="molecule type" value="Genomic_DNA"/>
</dbReference>
<keyword evidence="1" id="KW-0472">Membrane</keyword>
<keyword evidence="1" id="KW-1133">Transmembrane helix</keyword>
<evidence type="ECO:0000313" key="3">
    <source>
        <dbReference type="Proteomes" id="UP000315750"/>
    </source>
</evidence>
<evidence type="ECO:0000256" key="1">
    <source>
        <dbReference type="SAM" id="Phobius"/>
    </source>
</evidence>
<sequence length="126" mass="13233">MRWSMRGMLALLAATSVALALRAQPLEIIGLVLATVIALAGFVLSGDEWRRLAYGSLAGVIVGVFVMSAYASLRFGSIGPSTYQESDLRQTLDCYAFLVGAPAGAMVAFLRSSGDGNNSDTPNESV</sequence>
<dbReference type="AlphaFoldDB" id="A0A518AV28"/>
<accession>A0A518AV28</accession>